<comment type="caution">
    <text evidence="2">The sequence shown here is derived from an EMBL/GenBank/DDBJ whole genome shotgun (WGS) entry which is preliminary data.</text>
</comment>
<proteinExistence type="predicted"/>
<organism evidence="2 3">
    <name type="scientific">Streptomyces plumbiresistens</name>
    <dbReference type="NCBI Taxonomy" id="511811"/>
    <lineage>
        <taxon>Bacteria</taxon>
        <taxon>Bacillati</taxon>
        <taxon>Actinomycetota</taxon>
        <taxon>Actinomycetes</taxon>
        <taxon>Kitasatosporales</taxon>
        <taxon>Streptomycetaceae</taxon>
        <taxon>Streptomyces</taxon>
    </lineage>
</organism>
<reference evidence="3" key="1">
    <citation type="journal article" date="2019" name="Int. J. Syst. Evol. Microbiol.">
        <title>The Global Catalogue of Microorganisms (GCM) 10K type strain sequencing project: providing services to taxonomists for standard genome sequencing and annotation.</title>
        <authorList>
            <consortium name="The Broad Institute Genomics Platform"/>
            <consortium name="The Broad Institute Genome Sequencing Center for Infectious Disease"/>
            <person name="Wu L."/>
            <person name="Ma J."/>
        </authorList>
    </citation>
    <scope>NUCLEOTIDE SEQUENCE [LARGE SCALE GENOMIC DNA]</scope>
    <source>
        <strain evidence="3">JCM 16924</strain>
    </source>
</reference>
<dbReference type="SMART" id="SM00507">
    <property type="entry name" value="HNHc"/>
    <property type="match status" value="1"/>
</dbReference>
<dbReference type="Gene3D" id="1.10.30.50">
    <property type="match status" value="1"/>
</dbReference>
<dbReference type="Proteomes" id="UP001500456">
    <property type="component" value="Unassembled WGS sequence"/>
</dbReference>
<dbReference type="InterPro" id="IPR003615">
    <property type="entry name" value="HNH_nuc"/>
</dbReference>
<keyword evidence="3" id="KW-1185">Reference proteome</keyword>
<sequence>MSTPIRRTSLVKVAEFVASKGVGGKFSKLELFEAVPDVSQADRRMRDLRPMGWTIDNYKVNPNLRPDEYLVREIGTRVDLGETRPKTIRKNITGPKRRRILERDGHMCQVCGIRAGQEFPDAPGRTAVMTIGHIIPVNRGGTNDDANLRAECQRCGDESRDITVDPPTGHQVLTHASRGSLKDKRTLYGWMQAGRRTPSDTERVFQEWSRLPHSERMQVMTALAEQVIKGLESE</sequence>
<evidence type="ECO:0000259" key="1">
    <source>
        <dbReference type="SMART" id="SM00507"/>
    </source>
</evidence>
<dbReference type="InterPro" id="IPR002711">
    <property type="entry name" value="HNH"/>
</dbReference>
<dbReference type="CDD" id="cd00085">
    <property type="entry name" value="HNHc"/>
    <property type="match status" value="1"/>
</dbReference>
<name>A0ABP7RWW9_9ACTN</name>
<dbReference type="EMBL" id="BAAAZX010000013">
    <property type="protein sequence ID" value="GAA4003208.1"/>
    <property type="molecule type" value="Genomic_DNA"/>
</dbReference>
<evidence type="ECO:0000313" key="2">
    <source>
        <dbReference type="EMBL" id="GAA4003208.1"/>
    </source>
</evidence>
<protein>
    <recommendedName>
        <fullName evidence="1">HNH nuclease domain-containing protein</fullName>
    </recommendedName>
</protein>
<accession>A0ABP7RWW9</accession>
<evidence type="ECO:0000313" key="3">
    <source>
        <dbReference type="Proteomes" id="UP001500456"/>
    </source>
</evidence>
<feature type="domain" description="HNH nuclease" evidence="1">
    <location>
        <begin position="95"/>
        <end position="157"/>
    </location>
</feature>
<dbReference type="Pfam" id="PF01844">
    <property type="entry name" value="HNH"/>
    <property type="match status" value="1"/>
</dbReference>
<gene>
    <name evidence="2" type="ORF">GCM10022232_47840</name>
</gene>